<keyword evidence="2" id="KW-1185">Reference proteome</keyword>
<evidence type="ECO:0000313" key="2">
    <source>
        <dbReference type="Proteomes" id="UP000245771"/>
    </source>
</evidence>
<accession>A0A316V1U3</accession>
<sequence>MSALRIIQVGLPWTYHGFDAATKEMVRVGLEKGRETMKQAGYENYSTYDVTPEEGPGELIKFLGKERVDGVVIGYGIRGIKEHSAFFELLVNVVHTHAPHVKFMFNTSPDTAVDAAKRQFPIK</sequence>
<dbReference type="EMBL" id="KZ819607">
    <property type="protein sequence ID" value="PWN31520.1"/>
    <property type="molecule type" value="Genomic_DNA"/>
</dbReference>
<reference evidence="1 2" key="1">
    <citation type="journal article" date="2018" name="Mol. Biol. Evol.">
        <title>Broad Genomic Sampling Reveals a Smut Pathogenic Ancestry of the Fungal Clade Ustilaginomycotina.</title>
        <authorList>
            <person name="Kijpornyongpan T."/>
            <person name="Mondo S.J."/>
            <person name="Barry K."/>
            <person name="Sandor L."/>
            <person name="Lee J."/>
            <person name="Lipzen A."/>
            <person name="Pangilinan J."/>
            <person name="LaButti K."/>
            <person name="Hainaut M."/>
            <person name="Henrissat B."/>
            <person name="Grigoriev I.V."/>
            <person name="Spatafora J.W."/>
            <person name="Aime M.C."/>
        </authorList>
    </citation>
    <scope>NUCLEOTIDE SEQUENCE [LARGE SCALE GENOMIC DNA]</scope>
    <source>
        <strain evidence="1 2">MCA 3882</strain>
    </source>
</reference>
<gene>
    <name evidence="1" type="ORF">FA14DRAFT_182324</name>
</gene>
<proteinExistence type="predicted"/>
<evidence type="ECO:0000313" key="1">
    <source>
        <dbReference type="EMBL" id="PWN31520.1"/>
    </source>
</evidence>
<dbReference type="Proteomes" id="UP000245771">
    <property type="component" value="Unassembled WGS sequence"/>
</dbReference>
<protein>
    <submittedName>
        <fullName evidence="1">Uncharacterized protein</fullName>
    </submittedName>
</protein>
<name>A0A316V1U3_9BASI</name>
<dbReference type="InParanoid" id="A0A316V1U3"/>
<dbReference type="AlphaFoldDB" id="A0A316V1U3"/>
<dbReference type="GeneID" id="37022979"/>
<dbReference type="RefSeq" id="XP_025351822.1">
    <property type="nucleotide sequence ID" value="XM_025501198.1"/>
</dbReference>
<organism evidence="1 2">
    <name type="scientific">Meira miltonrushii</name>
    <dbReference type="NCBI Taxonomy" id="1280837"/>
    <lineage>
        <taxon>Eukaryota</taxon>
        <taxon>Fungi</taxon>
        <taxon>Dikarya</taxon>
        <taxon>Basidiomycota</taxon>
        <taxon>Ustilaginomycotina</taxon>
        <taxon>Exobasidiomycetes</taxon>
        <taxon>Exobasidiales</taxon>
        <taxon>Brachybasidiaceae</taxon>
        <taxon>Meira</taxon>
    </lineage>
</organism>
<dbReference type="OrthoDB" id="2781894at2759"/>